<evidence type="ECO:0008006" key="13">
    <source>
        <dbReference type="Google" id="ProtNLM"/>
    </source>
</evidence>
<feature type="transmembrane region" description="Helical" evidence="10">
    <location>
        <begin position="414"/>
        <end position="442"/>
    </location>
</feature>
<feature type="transmembrane region" description="Helical" evidence="10">
    <location>
        <begin position="63"/>
        <end position="83"/>
    </location>
</feature>
<name>A0A087GQB0_ARAAL</name>
<feature type="transmembrane region" description="Helical" evidence="10">
    <location>
        <begin position="172"/>
        <end position="194"/>
    </location>
</feature>
<feature type="transmembrane region" description="Helical" evidence="10">
    <location>
        <begin position="133"/>
        <end position="151"/>
    </location>
</feature>
<feature type="transmembrane region" description="Helical" evidence="10">
    <location>
        <begin position="487"/>
        <end position="508"/>
    </location>
</feature>
<keyword evidence="12" id="KW-1185">Reference proteome</keyword>
<feature type="transmembrane region" description="Helical" evidence="10">
    <location>
        <begin position="214"/>
        <end position="238"/>
    </location>
</feature>
<dbReference type="eggNOG" id="KOG0637">
    <property type="taxonomic scope" value="Eukaryota"/>
</dbReference>
<dbReference type="Gramene" id="KFK32062">
    <property type="protein sequence ID" value="KFK32062"/>
    <property type="gene ID" value="AALP_AA6G194700"/>
</dbReference>
<feature type="transmembrane region" description="Helical" evidence="10">
    <location>
        <begin position="95"/>
        <end position="113"/>
    </location>
</feature>
<evidence type="ECO:0000256" key="4">
    <source>
        <dbReference type="ARBA" id="ARBA00022448"/>
    </source>
</evidence>
<feature type="transmembrane region" description="Helical" evidence="10">
    <location>
        <begin position="340"/>
        <end position="363"/>
    </location>
</feature>
<feature type="transmembrane region" description="Helical" evidence="10">
    <location>
        <begin position="454"/>
        <end position="475"/>
    </location>
</feature>
<dbReference type="Proteomes" id="UP000029120">
    <property type="component" value="Chromosome 6"/>
</dbReference>
<keyword evidence="7" id="KW-0769">Symport</keyword>
<keyword evidence="8 10" id="KW-1133">Transmembrane helix</keyword>
<keyword evidence="6 10" id="KW-0812">Transmembrane</keyword>
<dbReference type="GO" id="GO:0008506">
    <property type="term" value="F:sucrose:proton symporter activity"/>
    <property type="evidence" value="ECO:0007669"/>
    <property type="project" value="TreeGrafter"/>
</dbReference>
<comment type="similarity">
    <text evidence="3">Belongs to the glycoside-pentoside-hexuronide (GPH) cation symporter transporter (TC 2.A.2.4) family.</text>
</comment>
<evidence type="ECO:0000256" key="3">
    <source>
        <dbReference type="ARBA" id="ARBA00007134"/>
    </source>
</evidence>
<dbReference type="GO" id="GO:0005773">
    <property type="term" value="C:vacuole"/>
    <property type="evidence" value="ECO:0007669"/>
    <property type="project" value="TreeGrafter"/>
</dbReference>
<dbReference type="OMA" id="DMERPMV"/>
<keyword evidence="9 10" id="KW-0472">Membrane</keyword>
<feature type="transmembrane region" description="Helical" evidence="10">
    <location>
        <begin position="290"/>
        <end position="310"/>
    </location>
</feature>
<dbReference type="CDD" id="cd17313">
    <property type="entry name" value="MFS_SLC45_SUC"/>
    <property type="match status" value="1"/>
</dbReference>
<dbReference type="NCBIfam" id="TIGR01301">
    <property type="entry name" value="GPH_sucrose"/>
    <property type="match status" value="1"/>
</dbReference>
<evidence type="ECO:0000256" key="8">
    <source>
        <dbReference type="ARBA" id="ARBA00022989"/>
    </source>
</evidence>
<gene>
    <name evidence="11" type="ordered locus">AALP_Aa6g194700</name>
</gene>
<organism evidence="11 12">
    <name type="scientific">Arabis alpina</name>
    <name type="common">Alpine rock-cress</name>
    <dbReference type="NCBI Taxonomy" id="50452"/>
    <lineage>
        <taxon>Eukaryota</taxon>
        <taxon>Viridiplantae</taxon>
        <taxon>Streptophyta</taxon>
        <taxon>Embryophyta</taxon>
        <taxon>Tracheophyta</taxon>
        <taxon>Spermatophyta</taxon>
        <taxon>Magnoliopsida</taxon>
        <taxon>eudicotyledons</taxon>
        <taxon>Gunneridae</taxon>
        <taxon>Pentapetalae</taxon>
        <taxon>rosids</taxon>
        <taxon>malvids</taxon>
        <taxon>Brassicales</taxon>
        <taxon>Brassicaceae</taxon>
        <taxon>Arabideae</taxon>
        <taxon>Arabis</taxon>
    </lineage>
</organism>
<comment type="subcellular location">
    <subcellularLocation>
        <location evidence="1">Membrane</location>
        <topology evidence="1">Multi-pass membrane protein</topology>
    </subcellularLocation>
</comment>
<keyword evidence="4" id="KW-0813">Transport</keyword>
<evidence type="ECO:0000256" key="6">
    <source>
        <dbReference type="ARBA" id="ARBA00022692"/>
    </source>
</evidence>
<proteinExistence type="inferred from homology"/>
<dbReference type="InterPro" id="IPR005989">
    <property type="entry name" value="Suc_symporter_pln"/>
</dbReference>
<dbReference type="PANTHER" id="PTHR19432">
    <property type="entry name" value="SUGAR TRANSPORTER"/>
    <property type="match status" value="1"/>
</dbReference>
<evidence type="ECO:0000313" key="12">
    <source>
        <dbReference type="Proteomes" id="UP000029120"/>
    </source>
</evidence>
<dbReference type="OrthoDB" id="28755at2759"/>
<evidence type="ECO:0000313" key="11">
    <source>
        <dbReference type="EMBL" id="KFK32062.1"/>
    </source>
</evidence>
<dbReference type="PANTHER" id="PTHR19432:SF70">
    <property type="entry name" value="SUCROSE TRANSPORT PROTEIN SUC1-RELATED"/>
    <property type="match status" value="1"/>
</dbReference>
<keyword evidence="5" id="KW-0762">Sugar transport</keyword>
<evidence type="ECO:0000256" key="1">
    <source>
        <dbReference type="ARBA" id="ARBA00004141"/>
    </source>
</evidence>
<comment type="pathway">
    <text evidence="2">Glycan biosynthesis; sucrose metabolism.</text>
</comment>
<feature type="transmembrane region" description="Helical" evidence="10">
    <location>
        <begin position="27"/>
        <end position="51"/>
    </location>
</feature>
<sequence length="526" mass="55602">MNESETTTSQLSQTQTPSSSSSLKQTIAVASIAAGIQFGWALQLSLLTPYVQLLGIPHKWASLIWLCGPISGMLVQPIVGYHSDRCVSRFGRRRPFIAAGAVLVAIAVFLIGYAADIGEILGDRVDSTPKSNAIVIFAIGFWILDVANNMLQGPCRALLADLSGTSSKKTRTANSFFSFFMAVGNVLGFAAGAFTHLHDAFPFTMTKACDVYCANLKSCFFFSIFLLVTLTVFALWYVDEKQWSPPPETETEVEGEEKEITEEVTATSRVVKVPLIGELLSALKDMERPMVMLLVVTCLNWIAWFPFLLFDTDWMGREVYGGDSGGNDGDRRVYNIGVRAGALGLMLNSVVLGFTSLGLEWLARGVGGVKRLWGIVNFILAFCLGMTVVVTKLADSSRAGGGGSAVLETVAPPVGVKIGALSLFALLGVPLAITYSIPFALASIFSSTSGAGQGLSLGVLNLAIVVPQMVVSVGAGPFDEMFGGGNIPGFVLAAVAAAVSAILALTVLPSPPPEADVLKVSVVGGH</sequence>
<dbReference type="AlphaFoldDB" id="A0A087GQB0"/>
<accession>A0A087GQB0</accession>
<evidence type="ECO:0000256" key="10">
    <source>
        <dbReference type="SAM" id="Phobius"/>
    </source>
</evidence>
<dbReference type="UniPathway" id="UPA00238"/>
<dbReference type="Gene3D" id="1.20.1250.20">
    <property type="entry name" value="MFS general substrate transporter like domains"/>
    <property type="match status" value="1"/>
</dbReference>
<evidence type="ECO:0000256" key="9">
    <source>
        <dbReference type="ARBA" id="ARBA00023136"/>
    </source>
</evidence>
<reference evidence="12" key="1">
    <citation type="journal article" date="2015" name="Nat. Plants">
        <title>Genome expansion of Arabis alpina linked with retrotransposition and reduced symmetric DNA methylation.</title>
        <authorList>
            <person name="Willing E.M."/>
            <person name="Rawat V."/>
            <person name="Mandakova T."/>
            <person name="Maumus F."/>
            <person name="James G.V."/>
            <person name="Nordstroem K.J."/>
            <person name="Becker C."/>
            <person name="Warthmann N."/>
            <person name="Chica C."/>
            <person name="Szarzynska B."/>
            <person name="Zytnicki M."/>
            <person name="Albani M.C."/>
            <person name="Kiefer C."/>
            <person name="Bergonzi S."/>
            <person name="Castaings L."/>
            <person name="Mateos J.L."/>
            <person name="Berns M.C."/>
            <person name="Bujdoso N."/>
            <person name="Piofczyk T."/>
            <person name="de Lorenzo L."/>
            <person name="Barrero-Sicilia C."/>
            <person name="Mateos I."/>
            <person name="Piednoel M."/>
            <person name="Hagmann J."/>
            <person name="Chen-Min-Tao R."/>
            <person name="Iglesias-Fernandez R."/>
            <person name="Schuster S.C."/>
            <person name="Alonso-Blanco C."/>
            <person name="Roudier F."/>
            <person name="Carbonero P."/>
            <person name="Paz-Ares J."/>
            <person name="Davis S.J."/>
            <person name="Pecinka A."/>
            <person name="Quesneville H."/>
            <person name="Colot V."/>
            <person name="Lysak M.A."/>
            <person name="Weigel D."/>
            <person name="Coupland G."/>
            <person name="Schneeberger K."/>
        </authorList>
    </citation>
    <scope>NUCLEOTIDE SEQUENCE [LARGE SCALE GENOMIC DNA]</scope>
    <source>
        <strain evidence="12">cv. Pajares</strain>
    </source>
</reference>
<dbReference type="InterPro" id="IPR036259">
    <property type="entry name" value="MFS_trans_sf"/>
</dbReference>
<dbReference type="GO" id="GO:0005985">
    <property type="term" value="P:sucrose metabolic process"/>
    <property type="evidence" value="ECO:0007669"/>
    <property type="project" value="UniProtKB-UniPathway"/>
</dbReference>
<evidence type="ECO:0000256" key="5">
    <source>
        <dbReference type="ARBA" id="ARBA00022597"/>
    </source>
</evidence>
<dbReference type="Pfam" id="PF13347">
    <property type="entry name" value="MFS_2"/>
    <property type="match status" value="1"/>
</dbReference>
<dbReference type="EMBL" id="CM002874">
    <property type="protein sequence ID" value="KFK32062.1"/>
    <property type="molecule type" value="Genomic_DNA"/>
</dbReference>
<evidence type="ECO:0000256" key="7">
    <source>
        <dbReference type="ARBA" id="ARBA00022847"/>
    </source>
</evidence>
<protein>
    <recommendedName>
        <fullName evidence="13">Sucrose transporter</fullName>
    </recommendedName>
</protein>
<feature type="transmembrane region" description="Helical" evidence="10">
    <location>
        <begin position="375"/>
        <end position="394"/>
    </location>
</feature>
<dbReference type="SUPFAM" id="SSF103473">
    <property type="entry name" value="MFS general substrate transporter"/>
    <property type="match status" value="1"/>
</dbReference>
<dbReference type="GO" id="GO:0005886">
    <property type="term" value="C:plasma membrane"/>
    <property type="evidence" value="ECO:0007669"/>
    <property type="project" value="InterPro"/>
</dbReference>
<dbReference type="FunFam" id="1.20.1250.20:FF:000174">
    <property type="entry name" value="Sucrose transport protein"/>
    <property type="match status" value="1"/>
</dbReference>
<evidence type="ECO:0000256" key="2">
    <source>
        <dbReference type="ARBA" id="ARBA00004914"/>
    </source>
</evidence>